<feature type="region of interest" description="Disordered" evidence="1">
    <location>
        <begin position="1"/>
        <end position="25"/>
    </location>
</feature>
<dbReference type="AlphaFoldDB" id="A0A285CNX4"/>
<protein>
    <submittedName>
        <fullName evidence="2">Uncharacterized protein</fullName>
    </submittedName>
</protein>
<dbReference type="Proteomes" id="UP000219546">
    <property type="component" value="Unassembled WGS sequence"/>
</dbReference>
<keyword evidence="3" id="KW-1185">Reference proteome</keyword>
<sequence length="43" mass="4798">MLKKEGIDKQNSHASDHPLEKINGGNTQVWDITDEAVHTLIIT</sequence>
<organism evidence="2 3">
    <name type="scientific">Bacillus oleivorans</name>
    <dbReference type="NCBI Taxonomy" id="1448271"/>
    <lineage>
        <taxon>Bacteria</taxon>
        <taxon>Bacillati</taxon>
        <taxon>Bacillota</taxon>
        <taxon>Bacilli</taxon>
        <taxon>Bacillales</taxon>
        <taxon>Bacillaceae</taxon>
        <taxon>Bacillus</taxon>
    </lineage>
</organism>
<dbReference type="EMBL" id="OAOP01000002">
    <property type="protein sequence ID" value="SNX68683.1"/>
    <property type="molecule type" value="Genomic_DNA"/>
</dbReference>
<evidence type="ECO:0000313" key="3">
    <source>
        <dbReference type="Proteomes" id="UP000219546"/>
    </source>
</evidence>
<feature type="compositionally biased region" description="Basic and acidic residues" evidence="1">
    <location>
        <begin position="1"/>
        <end position="20"/>
    </location>
</feature>
<reference evidence="2 3" key="1">
    <citation type="submission" date="2017-08" db="EMBL/GenBank/DDBJ databases">
        <authorList>
            <person name="de Groot N.N."/>
        </authorList>
    </citation>
    <scope>NUCLEOTIDE SEQUENCE [LARGE SCALE GENOMIC DNA]</scope>
    <source>
        <strain evidence="2 3">JC228</strain>
    </source>
</reference>
<name>A0A285CNX4_9BACI</name>
<evidence type="ECO:0000313" key="2">
    <source>
        <dbReference type="EMBL" id="SNX68683.1"/>
    </source>
</evidence>
<proteinExistence type="predicted"/>
<gene>
    <name evidence="2" type="ORF">SAMN05877753_102659</name>
</gene>
<evidence type="ECO:0000256" key="1">
    <source>
        <dbReference type="SAM" id="MobiDB-lite"/>
    </source>
</evidence>
<accession>A0A285CNX4</accession>